<dbReference type="PANTHER" id="PTHR45125:SF28">
    <property type="entry name" value="OS02G0603500 PROTEIN"/>
    <property type="match status" value="1"/>
</dbReference>
<gene>
    <name evidence="3" type="ORF">NCGR_LOCUS35470</name>
</gene>
<keyword evidence="4" id="KW-1185">Reference proteome</keyword>
<protein>
    <recommendedName>
        <fullName evidence="2">No apical meristem-associated C-terminal domain-containing protein</fullName>
    </recommendedName>
</protein>
<proteinExistence type="predicted"/>
<evidence type="ECO:0000313" key="3">
    <source>
        <dbReference type="EMBL" id="CAD6251733.1"/>
    </source>
</evidence>
<sequence length="377" mass="42917">MSQGDNWSLVMSEDTEVDDIAILPIGTETNATQPNGTQPSAPKRKQIHTANYSQEEDLQLCRSWENISLHPITGNEQPSKAYWKNENSLEHRWGIIHKECQKFQGLFEEVERRRPSGVPYEEHLLEAQNAYANNDPKKKGFSFLHCWLKIRHSQKFTPPTTNKRPRGSKSPPTIDVLDLEDDESRKSQSMPNGKRPMERKQTEKMKKGGGVQQTNYKGLLEKLLTEKEKIREYRWQENKMMEERKLSLEERKVANEKKKMLWEQEQKIMFCDLDTLEPSQKTYLIVMRAQIAAEKKAAFNNAFGGSSGGHEASDAGVEAWCLEYPAPDPNACRGSRGLRYCRDECVAVGHGFAGGECNKGECLCLKCADQPPAARAL</sequence>
<organism evidence="3 4">
    <name type="scientific">Miscanthus lutarioriparius</name>
    <dbReference type="NCBI Taxonomy" id="422564"/>
    <lineage>
        <taxon>Eukaryota</taxon>
        <taxon>Viridiplantae</taxon>
        <taxon>Streptophyta</taxon>
        <taxon>Embryophyta</taxon>
        <taxon>Tracheophyta</taxon>
        <taxon>Spermatophyta</taxon>
        <taxon>Magnoliopsida</taxon>
        <taxon>Liliopsida</taxon>
        <taxon>Poales</taxon>
        <taxon>Poaceae</taxon>
        <taxon>PACMAD clade</taxon>
        <taxon>Panicoideae</taxon>
        <taxon>Andropogonodae</taxon>
        <taxon>Andropogoneae</taxon>
        <taxon>Saccharinae</taxon>
        <taxon>Miscanthus</taxon>
    </lineage>
</organism>
<evidence type="ECO:0000313" key="4">
    <source>
        <dbReference type="Proteomes" id="UP000604825"/>
    </source>
</evidence>
<dbReference type="EMBL" id="CAJGYO010000008">
    <property type="protein sequence ID" value="CAD6251733.1"/>
    <property type="molecule type" value="Genomic_DNA"/>
</dbReference>
<dbReference type="AlphaFoldDB" id="A0A811Q0N7"/>
<comment type="caution">
    <text evidence="3">The sequence shown here is derived from an EMBL/GenBank/DDBJ whole genome shotgun (WGS) entry which is preliminary data.</text>
</comment>
<dbReference type="OrthoDB" id="664060at2759"/>
<dbReference type="Proteomes" id="UP000604825">
    <property type="component" value="Unassembled WGS sequence"/>
</dbReference>
<reference evidence="3" key="1">
    <citation type="submission" date="2020-10" db="EMBL/GenBank/DDBJ databases">
        <authorList>
            <person name="Han B."/>
            <person name="Lu T."/>
            <person name="Zhao Q."/>
            <person name="Huang X."/>
            <person name="Zhao Y."/>
        </authorList>
    </citation>
    <scope>NUCLEOTIDE SEQUENCE</scope>
</reference>
<evidence type="ECO:0000256" key="1">
    <source>
        <dbReference type="SAM" id="MobiDB-lite"/>
    </source>
</evidence>
<dbReference type="PANTHER" id="PTHR45125">
    <property type="entry name" value="F21J9.4-RELATED"/>
    <property type="match status" value="1"/>
</dbReference>
<feature type="region of interest" description="Disordered" evidence="1">
    <location>
        <begin position="155"/>
        <end position="211"/>
    </location>
</feature>
<feature type="compositionally biased region" description="Basic and acidic residues" evidence="1">
    <location>
        <begin position="195"/>
        <end position="206"/>
    </location>
</feature>
<dbReference type="InterPro" id="IPR029466">
    <property type="entry name" value="NAM-associated_C"/>
</dbReference>
<feature type="domain" description="No apical meristem-associated C-terminal" evidence="2">
    <location>
        <begin position="139"/>
        <end position="291"/>
    </location>
</feature>
<accession>A0A811Q0N7</accession>
<dbReference type="Pfam" id="PF14303">
    <property type="entry name" value="NAM-associated"/>
    <property type="match status" value="1"/>
</dbReference>
<evidence type="ECO:0000259" key="2">
    <source>
        <dbReference type="Pfam" id="PF14303"/>
    </source>
</evidence>
<name>A0A811Q0N7_9POAL</name>